<dbReference type="GO" id="GO:0017025">
    <property type="term" value="F:TBP-class protein binding"/>
    <property type="evidence" value="ECO:0007669"/>
    <property type="project" value="InterPro"/>
</dbReference>
<evidence type="ECO:0000256" key="8">
    <source>
        <dbReference type="ARBA" id="ARBA00023163"/>
    </source>
</evidence>
<organism evidence="12 13">
    <name type="scientific">Deinandra increscens subsp. villosa</name>
    <dbReference type="NCBI Taxonomy" id="3103831"/>
    <lineage>
        <taxon>Eukaryota</taxon>
        <taxon>Viridiplantae</taxon>
        <taxon>Streptophyta</taxon>
        <taxon>Embryophyta</taxon>
        <taxon>Tracheophyta</taxon>
        <taxon>Spermatophyta</taxon>
        <taxon>Magnoliopsida</taxon>
        <taxon>eudicotyledons</taxon>
        <taxon>Gunneridae</taxon>
        <taxon>Pentapetalae</taxon>
        <taxon>asterids</taxon>
        <taxon>campanulids</taxon>
        <taxon>Asterales</taxon>
        <taxon>Asteraceae</taxon>
        <taxon>Asteroideae</taxon>
        <taxon>Heliantheae alliance</taxon>
        <taxon>Madieae</taxon>
        <taxon>Madiinae</taxon>
        <taxon>Deinandra</taxon>
    </lineage>
</organism>
<dbReference type="GO" id="GO:0000126">
    <property type="term" value="C:transcription factor TFIIIB complex"/>
    <property type="evidence" value="ECO:0007669"/>
    <property type="project" value="TreeGrafter"/>
</dbReference>
<dbReference type="GO" id="GO:0097550">
    <property type="term" value="C:transcription preinitiation complex"/>
    <property type="evidence" value="ECO:0007669"/>
    <property type="project" value="TreeGrafter"/>
</dbReference>
<dbReference type="EMBL" id="JBCNJP010000025">
    <property type="protein sequence ID" value="KAK9056090.1"/>
    <property type="molecule type" value="Genomic_DNA"/>
</dbReference>
<keyword evidence="6" id="KW-0805">Transcription regulation</keyword>
<keyword evidence="4" id="KW-0863">Zinc-finger</keyword>
<keyword evidence="9" id="KW-0539">Nucleus</keyword>
<keyword evidence="3" id="KW-0479">Metal-binding</keyword>
<dbReference type="PANTHER" id="PTHR11618:SF4">
    <property type="entry name" value="TRANSCRIPTION FACTOR IIIB 90 KDA SUBUNIT"/>
    <property type="match status" value="1"/>
</dbReference>
<dbReference type="SUPFAM" id="SSF47954">
    <property type="entry name" value="Cyclin-like"/>
    <property type="match status" value="2"/>
</dbReference>
<evidence type="ECO:0000256" key="2">
    <source>
        <dbReference type="ARBA" id="ARBA00010857"/>
    </source>
</evidence>
<comment type="caution">
    <text evidence="12">The sequence shown here is derived from an EMBL/GenBank/DDBJ whole genome shotgun (WGS) entry which is preliminary data.</text>
</comment>
<evidence type="ECO:0000259" key="11">
    <source>
        <dbReference type="SMART" id="SM00385"/>
    </source>
</evidence>
<dbReference type="GO" id="GO:0000995">
    <property type="term" value="F:RNA polymerase III general transcription initiation factor activity"/>
    <property type="evidence" value="ECO:0007669"/>
    <property type="project" value="TreeGrafter"/>
</dbReference>
<proteinExistence type="inferred from homology"/>
<dbReference type="InterPro" id="IPR036915">
    <property type="entry name" value="Cyclin-like_sf"/>
</dbReference>
<evidence type="ECO:0000256" key="9">
    <source>
        <dbReference type="ARBA" id="ARBA00023242"/>
    </source>
</evidence>
<dbReference type="Pfam" id="PF00382">
    <property type="entry name" value="TFIIB"/>
    <property type="match status" value="2"/>
</dbReference>
<evidence type="ECO:0000313" key="12">
    <source>
        <dbReference type="EMBL" id="KAK9056090.1"/>
    </source>
</evidence>
<protein>
    <recommendedName>
        <fullName evidence="11">Cyclin-like domain-containing protein</fullName>
    </recommendedName>
</protein>
<evidence type="ECO:0000256" key="10">
    <source>
        <dbReference type="SAM" id="MobiDB-lite"/>
    </source>
</evidence>
<feature type="region of interest" description="Disordered" evidence="10">
    <location>
        <begin position="382"/>
        <end position="411"/>
    </location>
</feature>
<dbReference type="AlphaFoldDB" id="A0AAP0CLD0"/>
<dbReference type="InterPro" id="IPR013150">
    <property type="entry name" value="TFIIB_cyclin"/>
</dbReference>
<dbReference type="Proteomes" id="UP001408789">
    <property type="component" value="Unassembled WGS sequence"/>
</dbReference>
<evidence type="ECO:0000256" key="6">
    <source>
        <dbReference type="ARBA" id="ARBA00023015"/>
    </source>
</evidence>
<evidence type="ECO:0000313" key="13">
    <source>
        <dbReference type="Proteomes" id="UP001408789"/>
    </source>
</evidence>
<dbReference type="GO" id="GO:0005634">
    <property type="term" value="C:nucleus"/>
    <property type="evidence" value="ECO:0007669"/>
    <property type="project" value="UniProtKB-SubCell"/>
</dbReference>
<dbReference type="Gene3D" id="1.20.5.650">
    <property type="entry name" value="Single helix bin"/>
    <property type="match status" value="1"/>
</dbReference>
<comment type="similarity">
    <text evidence="2">Belongs to the TFIIB family.</text>
</comment>
<dbReference type="InterPro" id="IPR000812">
    <property type="entry name" value="TFIIB"/>
</dbReference>
<feature type="domain" description="Cyclin-like" evidence="11">
    <location>
        <begin position="79"/>
        <end position="154"/>
    </location>
</feature>
<keyword evidence="8" id="KW-0804">Transcription</keyword>
<evidence type="ECO:0000256" key="3">
    <source>
        <dbReference type="ARBA" id="ARBA00022723"/>
    </source>
</evidence>
<sequence>MSWWCSNCAQDSETRRDHTDGCVFCVDCGEVLYQDGYSATFDKYAAGWAHLTGNLVTVPKACFEPHRRTLDKGEQIIYRWIHRYGIIHVGHATKYFEIAVERGFTRGRKTRHVAMACLYVACREMEKPFLLIEFSADVGVSVYEFSTMYLQLCKLLGLQDRPFVHKPVDPSLFMCRSSGLPQIVLKAGNQKKVLNTALHLAVSMKRDWIKMGRKPSGTCAADIYVSSALHGYIFSKTNSFIKTAHIGEATLTKRLIEFEVDSITIEEFTRKAMDFQTEIEPCKLFVNHLTMPAMTAVVCQHKSSEVQSCFGLCKDCYLGFCGGLDGFEPSTSQRVEVERLPKESMKKLSESTPQEAVHSENLRGSRVNWLLGVCDKILSAPNSGELDETSDTVDSFESSKESPADETDTLSDIDDSEVIGYLLEEEESRLKIIWEHMNRKHMQEEADKKAARKLYTGKSDERRQAQTLKKKKDKRKRELEAKPAQTATEDACQHSKKRLSLKINYDAVTHLFGDEEASSGKNRVNDGGSPTKEKEIASEGNNNEMYD</sequence>
<keyword evidence="5" id="KW-0862">Zinc</keyword>
<keyword evidence="13" id="KW-1185">Reference proteome</keyword>
<dbReference type="Pfam" id="PF07741">
    <property type="entry name" value="BRF1"/>
    <property type="match status" value="1"/>
</dbReference>
<comment type="subcellular location">
    <subcellularLocation>
        <location evidence="1">Nucleus</location>
    </subcellularLocation>
</comment>
<dbReference type="GO" id="GO:0070897">
    <property type="term" value="P:transcription preinitiation complex assembly"/>
    <property type="evidence" value="ECO:0007669"/>
    <property type="project" value="InterPro"/>
</dbReference>
<reference evidence="12 13" key="1">
    <citation type="submission" date="2024-04" db="EMBL/GenBank/DDBJ databases">
        <title>The reference genome of an endangered Asteraceae, Deinandra increscens subsp. villosa, native to the Central Coast of California.</title>
        <authorList>
            <person name="Guilliams M."/>
            <person name="Hasenstab-Lehman K."/>
            <person name="Meyer R."/>
            <person name="Mcevoy S."/>
        </authorList>
    </citation>
    <scope>NUCLEOTIDE SEQUENCE [LARGE SCALE GENOMIC DNA]</scope>
    <source>
        <tissue evidence="12">Leaf</tissue>
    </source>
</reference>
<dbReference type="GO" id="GO:0001006">
    <property type="term" value="F:RNA polymerase III type 3 promoter sequence-specific DNA binding"/>
    <property type="evidence" value="ECO:0007669"/>
    <property type="project" value="TreeGrafter"/>
</dbReference>
<evidence type="ECO:0000256" key="4">
    <source>
        <dbReference type="ARBA" id="ARBA00022771"/>
    </source>
</evidence>
<dbReference type="PANTHER" id="PTHR11618">
    <property type="entry name" value="TRANSCRIPTION INITIATION FACTOR IIB-RELATED"/>
    <property type="match status" value="1"/>
</dbReference>
<name>A0AAP0CLD0_9ASTR</name>
<feature type="region of interest" description="Disordered" evidence="10">
    <location>
        <begin position="442"/>
        <end position="496"/>
    </location>
</feature>
<dbReference type="InterPro" id="IPR011665">
    <property type="entry name" value="BRF1_TBP-bd_dom"/>
</dbReference>
<dbReference type="GO" id="GO:0008270">
    <property type="term" value="F:zinc ion binding"/>
    <property type="evidence" value="ECO:0007669"/>
    <property type="project" value="UniProtKB-KW"/>
</dbReference>
<evidence type="ECO:0000256" key="5">
    <source>
        <dbReference type="ARBA" id="ARBA00022833"/>
    </source>
</evidence>
<accession>A0AAP0CLD0</accession>
<dbReference type="InterPro" id="IPR013763">
    <property type="entry name" value="Cyclin-like_dom"/>
</dbReference>
<feature type="region of interest" description="Disordered" evidence="10">
    <location>
        <begin position="512"/>
        <end position="547"/>
    </location>
</feature>
<dbReference type="SMART" id="SM00385">
    <property type="entry name" value="CYCLIN"/>
    <property type="match status" value="1"/>
</dbReference>
<dbReference type="Gene3D" id="1.10.472.10">
    <property type="entry name" value="Cyclin-like"/>
    <property type="match status" value="2"/>
</dbReference>
<evidence type="ECO:0000256" key="7">
    <source>
        <dbReference type="ARBA" id="ARBA00023159"/>
    </source>
</evidence>
<keyword evidence="7" id="KW-0010">Activator</keyword>
<gene>
    <name evidence="12" type="ORF">SSX86_027178</name>
</gene>
<evidence type="ECO:0000256" key="1">
    <source>
        <dbReference type="ARBA" id="ARBA00004123"/>
    </source>
</evidence>